<name>A0ABD0KHP6_9CAEN</name>
<protein>
    <recommendedName>
        <fullName evidence="2">Apple domain-containing protein</fullName>
    </recommendedName>
</protein>
<evidence type="ECO:0000313" key="4">
    <source>
        <dbReference type="Proteomes" id="UP001519460"/>
    </source>
</evidence>
<sequence length="197" mass="21285">MITLCKIAAALTVMVTASGSFALAATSLDGVRWQNADLVDVTFLDDLLFSVTATSKRDCARLCSTRGYSLTYTFTTSSGECRCHSSYVTSLSTSLPATGTEVYTRYYSCAVSDLQATFLRYPNVAIPSNNLYGGSRPAVQDCLDWCAADTRCLTAEWQGGSGSGYCIAAGVTALDVPENYWDTTGFQDFDLYQRKCA</sequence>
<dbReference type="EMBL" id="JACVVK020000174">
    <property type="protein sequence ID" value="KAK7486716.1"/>
    <property type="molecule type" value="Genomic_DNA"/>
</dbReference>
<organism evidence="3 4">
    <name type="scientific">Batillaria attramentaria</name>
    <dbReference type="NCBI Taxonomy" id="370345"/>
    <lineage>
        <taxon>Eukaryota</taxon>
        <taxon>Metazoa</taxon>
        <taxon>Spiralia</taxon>
        <taxon>Lophotrochozoa</taxon>
        <taxon>Mollusca</taxon>
        <taxon>Gastropoda</taxon>
        <taxon>Caenogastropoda</taxon>
        <taxon>Sorbeoconcha</taxon>
        <taxon>Cerithioidea</taxon>
        <taxon>Batillariidae</taxon>
        <taxon>Batillaria</taxon>
    </lineage>
</organism>
<keyword evidence="1" id="KW-0732">Signal</keyword>
<keyword evidence="4" id="KW-1185">Reference proteome</keyword>
<proteinExistence type="predicted"/>
<comment type="caution">
    <text evidence="3">The sequence shown here is derived from an EMBL/GenBank/DDBJ whole genome shotgun (WGS) entry which is preliminary data.</text>
</comment>
<evidence type="ECO:0000256" key="1">
    <source>
        <dbReference type="SAM" id="SignalP"/>
    </source>
</evidence>
<evidence type="ECO:0000259" key="2">
    <source>
        <dbReference type="PROSITE" id="PS50948"/>
    </source>
</evidence>
<gene>
    <name evidence="3" type="ORF">BaRGS_00022000</name>
</gene>
<dbReference type="InterPro" id="IPR003609">
    <property type="entry name" value="Pan_app"/>
</dbReference>
<dbReference type="Proteomes" id="UP001519460">
    <property type="component" value="Unassembled WGS sequence"/>
</dbReference>
<dbReference type="PROSITE" id="PS50948">
    <property type="entry name" value="PAN"/>
    <property type="match status" value="1"/>
</dbReference>
<feature type="signal peptide" evidence="1">
    <location>
        <begin position="1"/>
        <end position="17"/>
    </location>
</feature>
<dbReference type="SUPFAM" id="SSF57414">
    <property type="entry name" value="Hairpin loop containing domain-like"/>
    <property type="match status" value="1"/>
</dbReference>
<accession>A0ABD0KHP6</accession>
<feature type="domain" description="Apple" evidence="2">
    <location>
        <begin position="109"/>
        <end position="196"/>
    </location>
</feature>
<feature type="chain" id="PRO_5044796076" description="Apple domain-containing protein" evidence="1">
    <location>
        <begin position="18"/>
        <end position="197"/>
    </location>
</feature>
<reference evidence="3 4" key="1">
    <citation type="journal article" date="2023" name="Sci. Data">
        <title>Genome assembly of the Korean intertidal mud-creeper Batillaria attramentaria.</title>
        <authorList>
            <person name="Patra A.K."/>
            <person name="Ho P.T."/>
            <person name="Jun S."/>
            <person name="Lee S.J."/>
            <person name="Kim Y."/>
            <person name="Won Y.J."/>
        </authorList>
    </citation>
    <scope>NUCLEOTIDE SEQUENCE [LARGE SCALE GENOMIC DNA]</scope>
    <source>
        <strain evidence="3">Wonlab-2016</strain>
    </source>
</reference>
<dbReference type="AlphaFoldDB" id="A0ABD0KHP6"/>
<evidence type="ECO:0000313" key="3">
    <source>
        <dbReference type="EMBL" id="KAK7486716.1"/>
    </source>
</evidence>